<feature type="transmembrane region" description="Helical" evidence="1">
    <location>
        <begin position="36"/>
        <end position="59"/>
    </location>
</feature>
<sequence length="171" mass="19099">MFELILEYRVEAQRVVSVLILLAALRWGGAPERAAAATFVLFFTLPLTAFEFFAGGPLIFSGIRIVYVALDIFALTAFLAIALNANRNYPLIIAGFQVVALVAHLVRGIVDTVSPLAYAVLVIGPSYFQLVLLACGLALHVRRRKRFGPYRDWRVPLPKPFDRRPMRDVLK</sequence>
<feature type="transmembrane region" description="Helical" evidence="1">
    <location>
        <begin position="116"/>
        <end position="141"/>
    </location>
</feature>
<dbReference type="EMBL" id="JAGSPB010000002">
    <property type="protein sequence ID" value="MBV7266064.1"/>
    <property type="molecule type" value="Genomic_DNA"/>
</dbReference>
<keyword evidence="1" id="KW-1133">Transmembrane helix</keyword>
<evidence type="ECO:0000313" key="2">
    <source>
        <dbReference type="EMBL" id="MBV7266064.1"/>
    </source>
</evidence>
<evidence type="ECO:0000256" key="1">
    <source>
        <dbReference type="SAM" id="Phobius"/>
    </source>
</evidence>
<keyword evidence="3" id="KW-1185">Reference proteome</keyword>
<reference evidence="2 3" key="1">
    <citation type="submission" date="2021-04" db="EMBL/GenBank/DDBJ databases">
        <authorList>
            <person name="Pira H."/>
            <person name="Risdian C."/>
            <person name="Wink J."/>
        </authorList>
    </citation>
    <scope>NUCLEOTIDE SEQUENCE [LARGE SCALE GENOMIC DNA]</scope>
    <source>
        <strain evidence="2 3">WH131</strain>
    </source>
</reference>
<organism evidence="2 3">
    <name type="scientific">Erythrobacter ani</name>
    <dbReference type="NCBI Taxonomy" id="2827235"/>
    <lineage>
        <taxon>Bacteria</taxon>
        <taxon>Pseudomonadati</taxon>
        <taxon>Pseudomonadota</taxon>
        <taxon>Alphaproteobacteria</taxon>
        <taxon>Sphingomonadales</taxon>
        <taxon>Erythrobacteraceae</taxon>
        <taxon>Erythrobacter/Porphyrobacter group</taxon>
        <taxon>Erythrobacter</taxon>
    </lineage>
</organism>
<keyword evidence="1" id="KW-0472">Membrane</keyword>
<name>A0ABS6SN40_9SPHN</name>
<feature type="transmembrane region" description="Helical" evidence="1">
    <location>
        <begin position="91"/>
        <end position="110"/>
    </location>
</feature>
<proteinExistence type="predicted"/>
<accession>A0ABS6SN40</accession>
<keyword evidence="1" id="KW-0812">Transmembrane</keyword>
<gene>
    <name evidence="2" type="ORF">KCG45_07720</name>
</gene>
<dbReference type="RefSeq" id="WP_218316689.1">
    <property type="nucleotide sequence ID" value="NZ_JAGSPB010000002.1"/>
</dbReference>
<comment type="caution">
    <text evidence="2">The sequence shown here is derived from an EMBL/GenBank/DDBJ whole genome shotgun (WGS) entry which is preliminary data.</text>
</comment>
<feature type="transmembrane region" description="Helical" evidence="1">
    <location>
        <begin position="65"/>
        <end position="84"/>
    </location>
</feature>
<feature type="transmembrane region" description="Helical" evidence="1">
    <location>
        <begin position="12"/>
        <end position="29"/>
    </location>
</feature>
<dbReference type="Proteomes" id="UP000699975">
    <property type="component" value="Unassembled WGS sequence"/>
</dbReference>
<evidence type="ECO:0000313" key="3">
    <source>
        <dbReference type="Proteomes" id="UP000699975"/>
    </source>
</evidence>
<protein>
    <submittedName>
        <fullName evidence="2">Uncharacterized protein</fullName>
    </submittedName>
</protein>